<dbReference type="HOGENOM" id="CLU_078867_2_0_1"/>
<dbReference type="Proteomes" id="UP000054217">
    <property type="component" value="Unassembled WGS sequence"/>
</dbReference>
<sequence length="117" mass="13366">MPGPEEQSPDEVQHYLWPIISDLLQLWKHGIKVPTKSQPEVMCDKPTAHKIGGFASHSHTYYCMECWISMVDKGKVTTFQKGAFCPWTNAEQHCLGDEYHNLTSLPAQKNFIKEFAT</sequence>
<reference evidence="1 2" key="1">
    <citation type="submission" date="2014-04" db="EMBL/GenBank/DDBJ databases">
        <authorList>
            <consortium name="DOE Joint Genome Institute"/>
            <person name="Kuo A."/>
            <person name="Kohler A."/>
            <person name="Costa M.D."/>
            <person name="Nagy L.G."/>
            <person name="Floudas D."/>
            <person name="Copeland A."/>
            <person name="Barry K.W."/>
            <person name="Cichocki N."/>
            <person name="Veneault-Fourrey C."/>
            <person name="LaButti K."/>
            <person name="Lindquist E.A."/>
            <person name="Lipzen A."/>
            <person name="Lundell T."/>
            <person name="Morin E."/>
            <person name="Murat C."/>
            <person name="Sun H."/>
            <person name="Tunlid A."/>
            <person name="Henrissat B."/>
            <person name="Grigoriev I.V."/>
            <person name="Hibbett D.S."/>
            <person name="Martin F."/>
            <person name="Nordberg H.P."/>
            <person name="Cantor M.N."/>
            <person name="Hua S.X."/>
        </authorList>
    </citation>
    <scope>NUCLEOTIDE SEQUENCE [LARGE SCALE GENOMIC DNA]</scope>
    <source>
        <strain evidence="1 2">Marx 270</strain>
    </source>
</reference>
<reference evidence="2" key="2">
    <citation type="submission" date="2015-01" db="EMBL/GenBank/DDBJ databases">
        <title>Evolutionary Origins and Diversification of the Mycorrhizal Mutualists.</title>
        <authorList>
            <consortium name="DOE Joint Genome Institute"/>
            <consortium name="Mycorrhizal Genomics Consortium"/>
            <person name="Kohler A."/>
            <person name="Kuo A."/>
            <person name="Nagy L.G."/>
            <person name="Floudas D."/>
            <person name="Copeland A."/>
            <person name="Barry K.W."/>
            <person name="Cichocki N."/>
            <person name="Veneault-Fourrey C."/>
            <person name="LaButti K."/>
            <person name="Lindquist E.A."/>
            <person name="Lipzen A."/>
            <person name="Lundell T."/>
            <person name="Morin E."/>
            <person name="Murat C."/>
            <person name="Riley R."/>
            <person name="Ohm R."/>
            <person name="Sun H."/>
            <person name="Tunlid A."/>
            <person name="Henrissat B."/>
            <person name="Grigoriev I.V."/>
            <person name="Hibbett D.S."/>
            <person name="Martin F."/>
        </authorList>
    </citation>
    <scope>NUCLEOTIDE SEQUENCE [LARGE SCALE GENOMIC DNA]</scope>
    <source>
        <strain evidence="2">Marx 270</strain>
    </source>
</reference>
<dbReference type="EMBL" id="KN831992">
    <property type="protein sequence ID" value="KIO00966.1"/>
    <property type="molecule type" value="Genomic_DNA"/>
</dbReference>
<keyword evidence="2" id="KW-1185">Reference proteome</keyword>
<evidence type="ECO:0000313" key="1">
    <source>
        <dbReference type="EMBL" id="KIO00966.1"/>
    </source>
</evidence>
<dbReference type="AlphaFoldDB" id="A0A0C3P0D0"/>
<dbReference type="STRING" id="870435.A0A0C3P0D0"/>
<organism evidence="1 2">
    <name type="scientific">Pisolithus tinctorius Marx 270</name>
    <dbReference type="NCBI Taxonomy" id="870435"/>
    <lineage>
        <taxon>Eukaryota</taxon>
        <taxon>Fungi</taxon>
        <taxon>Dikarya</taxon>
        <taxon>Basidiomycota</taxon>
        <taxon>Agaricomycotina</taxon>
        <taxon>Agaricomycetes</taxon>
        <taxon>Agaricomycetidae</taxon>
        <taxon>Boletales</taxon>
        <taxon>Sclerodermatineae</taxon>
        <taxon>Pisolithaceae</taxon>
        <taxon>Pisolithus</taxon>
    </lineage>
</organism>
<dbReference type="InParanoid" id="A0A0C3P0D0"/>
<proteinExistence type="predicted"/>
<protein>
    <submittedName>
        <fullName evidence="1">Uncharacterized protein</fullName>
    </submittedName>
</protein>
<name>A0A0C3P0D0_PISTI</name>
<gene>
    <name evidence="1" type="ORF">M404DRAFT_29173</name>
</gene>
<accession>A0A0C3P0D0</accession>
<dbReference type="OrthoDB" id="3269001at2759"/>
<evidence type="ECO:0000313" key="2">
    <source>
        <dbReference type="Proteomes" id="UP000054217"/>
    </source>
</evidence>